<dbReference type="SUPFAM" id="SSF51735">
    <property type="entry name" value="NAD(P)-binding Rossmann-fold domains"/>
    <property type="match status" value="1"/>
</dbReference>
<proteinExistence type="predicted"/>
<evidence type="ECO:0000313" key="3">
    <source>
        <dbReference type="Proteomes" id="UP001595974"/>
    </source>
</evidence>
<dbReference type="InterPro" id="IPR013120">
    <property type="entry name" value="FAR_NAD-bd"/>
</dbReference>
<dbReference type="PANTHER" id="PTHR11011">
    <property type="entry name" value="MALE STERILITY PROTEIN 2-RELATED"/>
    <property type="match status" value="1"/>
</dbReference>
<reference evidence="3" key="1">
    <citation type="journal article" date="2019" name="Int. J. Syst. Evol. Microbiol.">
        <title>The Global Catalogue of Microorganisms (GCM) 10K type strain sequencing project: providing services to taxonomists for standard genome sequencing and annotation.</title>
        <authorList>
            <consortium name="The Broad Institute Genomics Platform"/>
            <consortium name="The Broad Institute Genome Sequencing Center for Infectious Disease"/>
            <person name="Wu L."/>
            <person name="Ma J."/>
        </authorList>
    </citation>
    <scope>NUCLEOTIDE SEQUENCE [LARGE SCALE GENOMIC DNA]</scope>
    <source>
        <strain evidence="3">SHR3</strain>
    </source>
</reference>
<feature type="domain" description="Thioester reductase (TE)" evidence="1">
    <location>
        <begin position="6"/>
        <end position="248"/>
    </location>
</feature>
<evidence type="ECO:0000259" key="1">
    <source>
        <dbReference type="Pfam" id="PF07993"/>
    </source>
</evidence>
<comment type="caution">
    <text evidence="2">The sequence shown here is derived from an EMBL/GenBank/DDBJ whole genome shotgun (WGS) entry which is preliminary data.</text>
</comment>
<dbReference type="InterPro" id="IPR026055">
    <property type="entry name" value="FAR"/>
</dbReference>
<gene>
    <name evidence="2" type="ORF">ACFPTN_00920</name>
</gene>
<accession>A0ABW1ALP7</accession>
<sequence>MRHYFLTGASGAVGSAIVPLLLSDPDTRVRILLRADSDEHLAARLDELCRFWELAPGSERRSRIQPLRGDASLPRFGLADADHAAIAADTTHIIHCAASVRMNDPLDKARRSAVGSAEAILALARELARRGSLQKLDFVSTVGIAGKRPGILPETWIDEPRAFHNTYEQTKAEAETLVREAIERERLPITVHRPSMVIGDSRDGRIIHFQIFYYICEILSGRRTLGLYPCFGDTRLDIIPVDWVAEAIATASRNPDTAGRIFHLCSGPERSPVLHELKTYVRDAFRSRGRRIPASITVPRTWFAALPRIAAPFVPERQRRKLSVLPIYMDYLADRQGFDNAAYLGWLEARGRHLPGAEAILPPALGYYLQQQAGSQPGTDTRSDSAPGR</sequence>
<dbReference type="Pfam" id="PF07993">
    <property type="entry name" value="NAD_binding_4"/>
    <property type="match status" value="1"/>
</dbReference>
<dbReference type="Proteomes" id="UP001595974">
    <property type="component" value="Unassembled WGS sequence"/>
</dbReference>
<protein>
    <submittedName>
        <fullName evidence="2">SDR family oxidoreductase</fullName>
    </submittedName>
</protein>
<dbReference type="EMBL" id="JBHSOG010000006">
    <property type="protein sequence ID" value="MFC5767926.1"/>
    <property type="molecule type" value="Genomic_DNA"/>
</dbReference>
<dbReference type="CDD" id="cd05263">
    <property type="entry name" value="MupV_like_SDR_e"/>
    <property type="match status" value="1"/>
</dbReference>
<dbReference type="InterPro" id="IPR036291">
    <property type="entry name" value="NAD(P)-bd_dom_sf"/>
</dbReference>
<evidence type="ECO:0000313" key="2">
    <source>
        <dbReference type="EMBL" id="MFC5767926.1"/>
    </source>
</evidence>
<dbReference type="Gene3D" id="3.40.50.720">
    <property type="entry name" value="NAD(P)-binding Rossmann-like Domain"/>
    <property type="match status" value="1"/>
</dbReference>
<keyword evidence="3" id="KW-1185">Reference proteome</keyword>
<name>A0ABW1ALP7_9RHOO</name>
<dbReference type="RefSeq" id="WP_096445481.1">
    <property type="nucleotide sequence ID" value="NZ_JBHSOG010000006.1"/>
</dbReference>
<organism evidence="2 3">
    <name type="scientific">Thauera sinica</name>
    <dbReference type="NCBI Taxonomy" id="2665146"/>
    <lineage>
        <taxon>Bacteria</taxon>
        <taxon>Pseudomonadati</taxon>
        <taxon>Pseudomonadota</taxon>
        <taxon>Betaproteobacteria</taxon>
        <taxon>Rhodocyclales</taxon>
        <taxon>Zoogloeaceae</taxon>
        <taxon>Thauera</taxon>
    </lineage>
</organism>